<dbReference type="Pfam" id="PF00201">
    <property type="entry name" value="UDPGT"/>
    <property type="match status" value="3"/>
</dbReference>
<dbReference type="InterPro" id="IPR002213">
    <property type="entry name" value="UDP_glucos_trans"/>
</dbReference>
<comment type="caution">
    <text evidence="4">The sequence shown here is derived from an EMBL/GenBank/DDBJ whole genome shotgun (WGS) entry which is preliminary data.</text>
</comment>
<dbReference type="EMBL" id="BDQV01000424">
    <property type="protein sequence ID" value="GAY64721.1"/>
    <property type="molecule type" value="Genomic_DNA"/>
</dbReference>
<evidence type="ECO:0008006" key="6">
    <source>
        <dbReference type="Google" id="ProtNLM"/>
    </source>
</evidence>
<dbReference type="SUPFAM" id="SSF53756">
    <property type="entry name" value="UDP-Glycosyltransferase/glycogen phosphorylase"/>
    <property type="match status" value="5"/>
</dbReference>
<proteinExistence type="inferred from homology"/>
<evidence type="ECO:0000256" key="3">
    <source>
        <dbReference type="ARBA" id="ARBA00022679"/>
    </source>
</evidence>
<accession>A0A2H5QJB5</accession>
<keyword evidence="3" id="KW-0808">Transferase</keyword>
<dbReference type="InterPro" id="IPR035595">
    <property type="entry name" value="UDP_glycos_trans_CS"/>
</dbReference>
<keyword evidence="5" id="KW-1185">Reference proteome</keyword>
<dbReference type="PANTHER" id="PTHR11926:SF1540">
    <property type="entry name" value="GLYCOSYLTRANSFERASE"/>
    <property type="match status" value="1"/>
</dbReference>
<organism evidence="4 5">
    <name type="scientific">Citrus unshiu</name>
    <name type="common">Satsuma mandarin</name>
    <name type="synonym">Citrus nobilis var. unshiu</name>
    <dbReference type="NCBI Taxonomy" id="55188"/>
    <lineage>
        <taxon>Eukaryota</taxon>
        <taxon>Viridiplantae</taxon>
        <taxon>Streptophyta</taxon>
        <taxon>Embryophyta</taxon>
        <taxon>Tracheophyta</taxon>
        <taxon>Spermatophyta</taxon>
        <taxon>Magnoliopsida</taxon>
        <taxon>eudicotyledons</taxon>
        <taxon>Gunneridae</taxon>
        <taxon>Pentapetalae</taxon>
        <taxon>rosids</taxon>
        <taxon>malvids</taxon>
        <taxon>Sapindales</taxon>
        <taxon>Rutaceae</taxon>
        <taxon>Aurantioideae</taxon>
        <taxon>Citrus</taxon>
    </lineage>
</organism>
<dbReference type="GO" id="GO:0080043">
    <property type="term" value="F:quercetin 3-O-glucosyltransferase activity"/>
    <property type="evidence" value="ECO:0007669"/>
    <property type="project" value="TreeGrafter"/>
</dbReference>
<dbReference type="PANTHER" id="PTHR11926">
    <property type="entry name" value="GLUCOSYL/GLUCURONOSYL TRANSFERASES"/>
    <property type="match status" value="1"/>
</dbReference>
<comment type="similarity">
    <text evidence="1">Belongs to the UDP-glycosyltransferase family.</text>
</comment>
<dbReference type="CDD" id="cd03784">
    <property type="entry name" value="GT1_Gtf-like"/>
    <property type="match status" value="4"/>
</dbReference>
<sequence length="1436" mass="161110">MENIEKKAASCKRFAKRLEHKGLKVTLVTTYFISKSLHRDSSSPSTSIALEAISDGYDEGGSAQAESIEAYLERFWQIDPRSLCELVEKMNGSGVPVHCIVYDSFLPWALDVAKKFGLVGAAFLTQSCVVDCIYYHVNKGSLKLPLPDNQLLLAGMPPLEPQGMPSFIYHLGSYPAVADMLIGFFVTHFMSWRKSIYHYVNKGLIKLPLTGDQVFLPGLPPLDPQDTPSFINDPASYPAFFDMILTRQFSNIDKADWILCNTFYELEKEVTERLGKHWLLRTIGPTLPSIYLDKQIEEDKEYGFSIFEPNIESCMKWLNDRAKESVVYVSFGSMATLKIEEMEGLGLGSKSKESEQSKLPENFSDETTQKGLVVNWCPQLGVLAHEATGCFLTHCGWNSTIEALGLGVPMLAMPLWTDQSTNSKYVMDVWKMGLKVPADEKGIVRREAIAHCIGEILEGDKWRNFAKEAVAKGGSSDKNIDDFVAEWLGRHWPLRAIGPTVPSKYLDKQLEDDKDYGFSMFMQSNESCIKWLNDQPKGSVVYVSFGSMATLKIEEMEELAWGLKASDKYFLWVVRESEQSKLPENFSDETSKKGLVVNWCPQLEVLAHEATGCFLTHCGWNSTLEALSVGVPMVAMPQWTDQSTNSKYIMDVWKMGLKAPTDEKGIVRREAIAHCISEILEGERGKEIKQNAGKWRNFAKEAVAKGGSSDKNIDEFVANLNNEKKASASSKLAHCLVLSYPVQGHINPLLQFSKRLEHKGIKVTLVTTYFISKSLHRDPSSSNSIALETISDGYDEGGYAQAESDQAYVDRFWQIGVQTFTELVERMNDVDCIKFGLTGAAFLTQSCAVASIYHHVNKGLIKLPLTGDQVLLPGLPPLDPQDTPSFINTPASYPAFFDKIVTRQFSNIDKADWILCNNFYELEKEVTEWLGKHWLLRTIGPTLPSKYLDKQIEDDKEYGFNIFEPNIESGMKWLNDRANGSVVYVSVGRVATLKIEELEELAWGLKASDKYFLWAVRESEQSKLPENFSNETSQKGFVAISDGYDGGGTAQAESIDAYMERFWQIGPQTLTELVEKMNASSVPVDCIVYDSILPWALDVAKKFGLLGATFLTQSCAVYCIYYHVNRGFLKLPLTGNEILLPGMPPLEPRDMPSLVYDSGSYPAISDLWLKSQFDNFDKADWVLSNTFYELEEEVAEWLGRHWPLKTIGPTVPSMYLDKQLEDNKDYGFSMFKQNNESCIKWLNDQAKGSVVYVSFGSVATLKIEELEELAWGLKASDKYFLWAVRESEQSKLPENFSDETSQKGLVVNWCPQLEVLAHEATGCFLTHCGWNSTLEALSLGVPMVAMPQWTDQGTNSKYIMDVWKMGLKAPADGKGIVRREAIAHCISEILEGERGKEIKQNTGKWSNFAKEAVAKGGSSDKNIDEFVANLVCSKRL</sequence>
<evidence type="ECO:0000313" key="5">
    <source>
        <dbReference type="Proteomes" id="UP000236630"/>
    </source>
</evidence>
<evidence type="ECO:0000256" key="1">
    <source>
        <dbReference type="ARBA" id="ARBA00009995"/>
    </source>
</evidence>
<name>A0A2H5QJB5_CITUN</name>
<reference evidence="4 5" key="1">
    <citation type="journal article" date="2017" name="Front. Genet.">
        <title>Draft sequencing of the heterozygous diploid genome of Satsuma (Citrus unshiu Marc.) using a hybrid assembly approach.</title>
        <authorList>
            <person name="Shimizu T."/>
            <person name="Tanizawa Y."/>
            <person name="Mochizuki T."/>
            <person name="Nagasaki H."/>
            <person name="Yoshioka T."/>
            <person name="Toyoda A."/>
            <person name="Fujiyama A."/>
            <person name="Kaminuma E."/>
            <person name="Nakamura Y."/>
        </authorList>
    </citation>
    <scope>NUCLEOTIDE SEQUENCE [LARGE SCALE GENOMIC DNA]</scope>
    <source>
        <strain evidence="5">cv. Miyagawa wase</strain>
    </source>
</reference>
<dbReference type="Gene3D" id="3.40.50.2000">
    <property type="entry name" value="Glycogen Phosphorylase B"/>
    <property type="match status" value="7"/>
</dbReference>
<protein>
    <recommendedName>
        <fullName evidence="6">UDP-glycosyltransferases domain-containing protein</fullName>
    </recommendedName>
</protein>
<dbReference type="GO" id="GO:0080044">
    <property type="term" value="F:quercetin 7-O-glucosyltransferase activity"/>
    <property type="evidence" value="ECO:0007669"/>
    <property type="project" value="TreeGrafter"/>
</dbReference>
<dbReference type="Proteomes" id="UP000236630">
    <property type="component" value="Unassembled WGS sequence"/>
</dbReference>
<dbReference type="FunFam" id="3.40.50.2000:FF:000019">
    <property type="entry name" value="Glycosyltransferase"/>
    <property type="match status" value="2"/>
</dbReference>
<evidence type="ECO:0000313" key="4">
    <source>
        <dbReference type="EMBL" id="GAY64721.1"/>
    </source>
</evidence>
<dbReference type="PROSITE" id="PS00375">
    <property type="entry name" value="UDPGT"/>
    <property type="match status" value="3"/>
</dbReference>
<keyword evidence="2" id="KW-0328">Glycosyltransferase</keyword>
<gene>
    <name evidence="4" type="ORF">CUMW_235610</name>
</gene>
<evidence type="ECO:0000256" key="2">
    <source>
        <dbReference type="ARBA" id="ARBA00022676"/>
    </source>
</evidence>